<protein>
    <submittedName>
        <fullName evidence="2">Uncharacterized protein</fullName>
    </submittedName>
</protein>
<reference evidence="2" key="2">
    <citation type="submission" date="2021-09" db="EMBL/GenBank/DDBJ databases">
        <authorList>
            <person name="Jia N."/>
            <person name="Wang J."/>
            <person name="Shi W."/>
            <person name="Du L."/>
            <person name="Sun Y."/>
            <person name="Zhan W."/>
            <person name="Jiang J."/>
            <person name="Wang Q."/>
            <person name="Zhang B."/>
            <person name="Ji P."/>
            <person name="Sakyi L.B."/>
            <person name="Cui X."/>
            <person name="Yuan T."/>
            <person name="Jiang B."/>
            <person name="Yang W."/>
            <person name="Lam T.T.-Y."/>
            <person name="Chang Q."/>
            <person name="Ding S."/>
            <person name="Wang X."/>
            <person name="Zhu J."/>
            <person name="Ruan X."/>
            <person name="Zhao L."/>
            <person name="Wei J."/>
            <person name="Que T."/>
            <person name="Du C."/>
            <person name="Cheng J."/>
            <person name="Dai P."/>
            <person name="Han X."/>
            <person name="Huang E."/>
            <person name="Gao Y."/>
            <person name="Liu J."/>
            <person name="Shao H."/>
            <person name="Ye R."/>
            <person name="Li L."/>
            <person name="Wei W."/>
            <person name="Wang X."/>
            <person name="Wang C."/>
            <person name="Huo Q."/>
            <person name="Li W."/>
            <person name="Guo W."/>
            <person name="Chen H."/>
            <person name="Chen S."/>
            <person name="Zhou L."/>
            <person name="Zhou L."/>
            <person name="Ni X."/>
            <person name="Tian J."/>
            <person name="Zhou Y."/>
            <person name="Sheng Y."/>
            <person name="Liu T."/>
            <person name="Pan Y."/>
            <person name="Xia L."/>
            <person name="Li J."/>
            <person name="Zhao F."/>
            <person name="Cao W."/>
        </authorList>
    </citation>
    <scope>NUCLEOTIDE SEQUENCE</scope>
    <source>
        <strain evidence="2">Rsan-2018</strain>
        <tissue evidence="2">Larvae</tissue>
    </source>
</reference>
<sequence length="103" mass="11338">MMFLFAVLRYKALEWEDYKFPAWSISVGWLLTASSICFVPGYIVIAFLKTRGTMKQDVGQGSHRTTVAASGLQASPPFFMASELCSPAIPNFRGGMAGEHRGE</sequence>
<dbReference type="VEuPathDB" id="VectorBase:RSAN_057870"/>
<feature type="transmembrane region" description="Helical" evidence="1">
    <location>
        <begin position="20"/>
        <end position="48"/>
    </location>
</feature>
<proteinExistence type="predicted"/>
<dbReference type="EMBL" id="JABSTV010001250">
    <property type="protein sequence ID" value="KAH7955879.1"/>
    <property type="molecule type" value="Genomic_DNA"/>
</dbReference>
<reference evidence="2" key="1">
    <citation type="journal article" date="2020" name="Cell">
        <title>Large-Scale Comparative Analyses of Tick Genomes Elucidate Their Genetic Diversity and Vector Capacities.</title>
        <authorList>
            <consortium name="Tick Genome and Microbiome Consortium (TIGMIC)"/>
            <person name="Jia N."/>
            <person name="Wang J."/>
            <person name="Shi W."/>
            <person name="Du L."/>
            <person name="Sun Y."/>
            <person name="Zhan W."/>
            <person name="Jiang J.F."/>
            <person name="Wang Q."/>
            <person name="Zhang B."/>
            <person name="Ji P."/>
            <person name="Bell-Sakyi L."/>
            <person name="Cui X.M."/>
            <person name="Yuan T.T."/>
            <person name="Jiang B.G."/>
            <person name="Yang W.F."/>
            <person name="Lam T.T."/>
            <person name="Chang Q.C."/>
            <person name="Ding S.J."/>
            <person name="Wang X.J."/>
            <person name="Zhu J.G."/>
            <person name="Ruan X.D."/>
            <person name="Zhao L."/>
            <person name="Wei J.T."/>
            <person name="Ye R.Z."/>
            <person name="Que T.C."/>
            <person name="Du C.H."/>
            <person name="Zhou Y.H."/>
            <person name="Cheng J.X."/>
            <person name="Dai P.F."/>
            <person name="Guo W.B."/>
            <person name="Han X.H."/>
            <person name="Huang E.J."/>
            <person name="Li L.F."/>
            <person name="Wei W."/>
            <person name="Gao Y.C."/>
            <person name="Liu J.Z."/>
            <person name="Shao H.Z."/>
            <person name="Wang X."/>
            <person name="Wang C.C."/>
            <person name="Yang T.C."/>
            <person name="Huo Q.B."/>
            <person name="Li W."/>
            <person name="Chen H.Y."/>
            <person name="Chen S.E."/>
            <person name="Zhou L.G."/>
            <person name="Ni X.B."/>
            <person name="Tian J.H."/>
            <person name="Sheng Y."/>
            <person name="Liu T."/>
            <person name="Pan Y.S."/>
            <person name="Xia L.Y."/>
            <person name="Li J."/>
            <person name="Zhao F."/>
            <person name="Cao W.C."/>
        </authorList>
    </citation>
    <scope>NUCLEOTIDE SEQUENCE</scope>
    <source>
        <strain evidence="2">Rsan-2018</strain>
    </source>
</reference>
<dbReference type="InterPro" id="IPR000175">
    <property type="entry name" value="Na/ntran_symport"/>
</dbReference>
<dbReference type="PROSITE" id="PS50267">
    <property type="entry name" value="NA_NEUROTRAN_SYMP_3"/>
    <property type="match status" value="1"/>
</dbReference>
<dbReference type="GO" id="GO:0016020">
    <property type="term" value="C:membrane"/>
    <property type="evidence" value="ECO:0007669"/>
    <property type="project" value="InterPro"/>
</dbReference>
<evidence type="ECO:0000313" key="2">
    <source>
        <dbReference type="EMBL" id="KAH7955879.1"/>
    </source>
</evidence>
<keyword evidence="1" id="KW-0472">Membrane</keyword>
<dbReference type="Proteomes" id="UP000821837">
    <property type="component" value="Unassembled WGS sequence"/>
</dbReference>
<dbReference type="AlphaFoldDB" id="A0A9D4SXQ8"/>
<evidence type="ECO:0000313" key="3">
    <source>
        <dbReference type="Proteomes" id="UP000821837"/>
    </source>
</evidence>
<name>A0A9D4SXQ8_RHISA</name>
<organism evidence="2 3">
    <name type="scientific">Rhipicephalus sanguineus</name>
    <name type="common">Brown dog tick</name>
    <name type="synonym">Ixodes sanguineus</name>
    <dbReference type="NCBI Taxonomy" id="34632"/>
    <lineage>
        <taxon>Eukaryota</taxon>
        <taxon>Metazoa</taxon>
        <taxon>Ecdysozoa</taxon>
        <taxon>Arthropoda</taxon>
        <taxon>Chelicerata</taxon>
        <taxon>Arachnida</taxon>
        <taxon>Acari</taxon>
        <taxon>Parasitiformes</taxon>
        <taxon>Ixodida</taxon>
        <taxon>Ixodoidea</taxon>
        <taxon>Ixodidae</taxon>
        <taxon>Rhipicephalinae</taxon>
        <taxon>Rhipicephalus</taxon>
        <taxon>Rhipicephalus</taxon>
    </lineage>
</organism>
<accession>A0A9D4SXQ8</accession>
<gene>
    <name evidence="2" type="ORF">HPB52_004853</name>
</gene>
<evidence type="ECO:0000256" key="1">
    <source>
        <dbReference type="SAM" id="Phobius"/>
    </source>
</evidence>
<keyword evidence="1" id="KW-1133">Transmembrane helix</keyword>
<comment type="caution">
    <text evidence="2">The sequence shown here is derived from an EMBL/GenBank/DDBJ whole genome shotgun (WGS) entry which is preliminary data.</text>
</comment>
<keyword evidence="3" id="KW-1185">Reference proteome</keyword>
<keyword evidence="1" id="KW-0812">Transmembrane</keyword>
<dbReference type="Pfam" id="PF00209">
    <property type="entry name" value="SNF"/>
    <property type="match status" value="1"/>
</dbReference>